<dbReference type="InterPro" id="IPR042864">
    <property type="entry name" value="TMEM25"/>
</dbReference>
<dbReference type="EMBL" id="VWZO01008872">
    <property type="protein sequence ID" value="NXH14666.1"/>
    <property type="molecule type" value="Genomic_DNA"/>
</dbReference>
<evidence type="ECO:0000313" key="3">
    <source>
        <dbReference type="Proteomes" id="UP000534107"/>
    </source>
</evidence>
<accession>A0A7K9HMI4</accession>
<keyword evidence="1" id="KW-0472">Membrane</keyword>
<dbReference type="InterPro" id="IPR013783">
    <property type="entry name" value="Ig-like_fold"/>
</dbReference>
<sequence length="278" mass="29139">TTRRTNHELNCSLTDPASGETYNTSIILDVQYKPEILRVDAHYQEVKGAGLLLVLFVLVQANPPARVTWVDHDGHVMANASEFLLLSATHSPGLANHSLRIHLGSVAGNFSISAANSVGVTTTSLLPTGLLETRVELPLLGVAVGAAVVLGALLSLGSRAACLACCRAELVPGKGQAGESSPPPSSQCSCCSGSEHPLPSGSRLPRQTQSLPPNLRLSDLMQEPGAFPVDAGASARGEESTLPGLENPLILSKLGFIQLPKSGRIYKVPSTSSEDIWL</sequence>
<feature type="non-terminal residue" evidence="2">
    <location>
        <position position="278"/>
    </location>
</feature>
<dbReference type="Proteomes" id="UP000534107">
    <property type="component" value="Unassembled WGS sequence"/>
</dbReference>
<comment type="caution">
    <text evidence="2">The sequence shown here is derived from an EMBL/GenBank/DDBJ whole genome shotgun (WGS) entry which is preliminary data.</text>
</comment>
<gene>
    <name evidence="2" type="primary">Tmem25</name>
    <name evidence="2" type="ORF">BUCCAP_R00331</name>
</gene>
<organism evidence="2 3">
    <name type="scientific">Bucco capensis</name>
    <name type="common">collared puffbird</name>
    <dbReference type="NCBI Taxonomy" id="135168"/>
    <lineage>
        <taxon>Eukaryota</taxon>
        <taxon>Metazoa</taxon>
        <taxon>Chordata</taxon>
        <taxon>Craniata</taxon>
        <taxon>Vertebrata</taxon>
        <taxon>Euteleostomi</taxon>
        <taxon>Archelosauria</taxon>
        <taxon>Archosauria</taxon>
        <taxon>Dinosauria</taxon>
        <taxon>Saurischia</taxon>
        <taxon>Theropoda</taxon>
        <taxon>Coelurosauria</taxon>
        <taxon>Aves</taxon>
        <taxon>Neognathae</taxon>
        <taxon>Neoaves</taxon>
        <taxon>Telluraves</taxon>
        <taxon>Coraciimorphae</taxon>
        <taxon>Piciformes</taxon>
        <taxon>Bucconidae</taxon>
        <taxon>Bucco</taxon>
    </lineage>
</organism>
<keyword evidence="1" id="KW-1133">Transmembrane helix</keyword>
<feature type="transmembrane region" description="Helical" evidence="1">
    <location>
        <begin position="137"/>
        <end position="157"/>
    </location>
</feature>
<dbReference type="PANTHER" id="PTHR47224:SF1">
    <property type="entry name" value="TRANSMEMBRANE PROTEIN 25"/>
    <property type="match status" value="1"/>
</dbReference>
<dbReference type="PANTHER" id="PTHR47224">
    <property type="entry name" value="TRANSMEMBRANE PROTEIN 25"/>
    <property type="match status" value="1"/>
</dbReference>
<feature type="non-terminal residue" evidence="2">
    <location>
        <position position="1"/>
    </location>
</feature>
<dbReference type="OrthoDB" id="8655664at2759"/>
<dbReference type="Gene3D" id="2.60.40.10">
    <property type="entry name" value="Immunoglobulins"/>
    <property type="match status" value="1"/>
</dbReference>
<protein>
    <submittedName>
        <fullName evidence="2">TMM25 protein</fullName>
    </submittedName>
</protein>
<name>A0A7K9HMI4_9PICI</name>
<proteinExistence type="predicted"/>
<keyword evidence="1" id="KW-0812">Transmembrane</keyword>
<reference evidence="2 3" key="1">
    <citation type="submission" date="2019-09" db="EMBL/GenBank/DDBJ databases">
        <title>Bird 10,000 Genomes (B10K) Project - Family phase.</title>
        <authorList>
            <person name="Zhang G."/>
        </authorList>
    </citation>
    <scope>NUCLEOTIDE SEQUENCE [LARGE SCALE GENOMIC DNA]</scope>
    <source>
        <strain evidence="2">B10K-DU-001-16</strain>
        <tissue evidence="2">Muscle</tissue>
    </source>
</reference>
<keyword evidence="3" id="KW-1185">Reference proteome</keyword>
<dbReference type="GO" id="GO:0090394">
    <property type="term" value="P:negative regulation of excitatory postsynaptic potential"/>
    <property type="evidence" value="ECO:0007669"/>
    <property type="project" value="TreeGrafter"/>
</dbReference>
<evidence type="ECO:0000313" key="2">
    <source>
        <dbReference type="EMBL" id="NXH14666.1"/>
    </source>
</evidence>
<evidence type="ECO:0000256" key="1">
    <source>
        <dbReference type="SAM" id="Phobius"/>
    </source>
</evidence>
<dbReference type="AlphaFoldDB" id="A0A7K9HMI4"/>